<evidence type="ECO:0000256" key="4">
    <source>
        <dbReference type="ARBA" id="ARBA00022993"/>
    </source>
</evidence>
<keyword evidence="5" id="KW-0963">Cytoplasm</keyword>
<keyword evidence="8" id="KW-1185">Reference proteome</keyword>
<reference evidence="8" key="1">
    <citation type="submission" date="2019-01" db="EMBL/GenBank/DDBJ databases">
        <title>Cytophagaceae bacterium strain CAR-16.</title>
        <authorList>
            <person name="Chen W.-M."/>
        </authorList>
    </citation>
    <scope>NUCLEOTIDE SEQUENCE [LARGE SCALE GENOMIC DNA]</scope>
    <source>
        <strain evidence="8">CHR27</strain>
    </source>
</reference>
<dbReference type="GO" id="GO:0005737">
    <property type="term" value="C:cytoplasm"/>
    <property type="evidence" value="ECO:0007669"/>
    <property type="project" value="UniProtKB-SubCell"/>
</dbReference>
<comment type="similarity">
    <text evidence="1 5">Belongs to the CoaE family.</text>
</comment>
<keyword evidence="5 7" id="KW-0808">Transferase</keyword>
<dbReference type="Gene3D" id="3.40.50.300">
    <property type="entry name" value="P-loop containing nucleotide triphosphate hydrolases"/>
    <property type="match status" value="1"/>
</dbReference>
<dbReference type="OrthoDB" id="9812943at2"/>
<dbReference type="EC" id="2.7.1.24" evidence="5 6"/>
<dbReference type="PROSITE" id="PS51219">
    <property type="entry name" value="DPCK"/>
    <property type="match status" value="1"/>
</dbReference>
<dbReference type="GO" id="GO:0005524">
    <property type="term" value="F:ATP binding"/>
    <property type="evidence" value="ECO:0007669"/>
    <property type="project" value="UniProtKB-UniRule"/>
</dbReference>
<dbReference type="PANTHER" id="PTHR10695:SF46">
    <property type="entry name" value="BIFUNCTIONAL COENZYME A SYNTHASE-RELATED"/>
    <property type="match status" value="1"/>
</dbReference>
<evidence type="ECO:0000256" key="6">
    <source>
        <dbReference type="NCBIfam" id="TIGR00152"/>
    </source>
</evidence>
<gene>
    <name evidence="5 7" type="primary">coaE</name>
    <name evidence="7" type="ORF">EQG66_02610</name>
</gene>
<dbReference type="InterPro" id="IPR001977">
    <property type="entry name" value="Depp_CoAkinase"/>
</dbReference>
<dbReference type="UniPathway" id="UPA00241">
    <property type="reaction ID" value="UER00356"/>
</dbReference>
<comment type="function">
    <text evidence="5">Catalyzes the phosphorylation of the 3'-hydroxyl group of dephosphocoenzyme A to form coenzyme A.</text>
</comment>
<evidence type="ECO:0000256" key="5">
    <source>
        <dbReference type="HAMAP-Rule" id="MF_00376"/>
    </source>
</evidence>
<proteinExistence type="inferred from homology"/>
<dbReference type="SUPFAM" id="SSF52540">
    <property type="entry name" value="P-loop containing nucleoside triphosphate hydrolases"/>
    <property type="match status" value="1"/>
</dbReference>
<comment type="caution">
    <text evidence="7">The sequence shown here is derived from an EMBL/GenBank/DDBJ whole genome shotgun (WGS) entry which is preliminary data.</text>
</comment>
<evidence type="ECO:0000256" key="1">
    <source>
        <dbReference type="ARBA" id="ARBA00009018"/>
    </source>
</evidence>
<dbReference type="HAMAP" id="MF_00376">
    <property type="entry name" value="Dephospho_CoA_kinase"/>
    <property type="match status" value="1"/>
</dbReference>
<dbReference type="PANTHER" id="PTHR10695">
    <property type="entry name" value="DEPHOSPHO-COA KINASE-RELATED"/>
    <property type="match status" value="1"/>
</dbReference>
<comment type="catalytic activity">
    <reaction evidence="5">
        <text>3'-dephospho-CoA + ATP = ADP + CoA + H(+)</text>
        <dbReference type="Rhea" id="RHEA:18245"/>
        <dbReference type="ChEBI" id="CHEBI:15378"/>
        <dbReference type="ChEBI" id="CHEBI:30616"/>
        <dbReference type="ChEBI" id="CHEBI:57287"/>
        <dbReference type="ChEBI" id="CHEBI:57328"/>
        <dbReference type="ChEBI" id="CHEBI:456216"/>
        <dbReference type="EC" id="2.7.1.24"/>
    </reaction>
</comment>
<dbReference type="GO" id="GO:0015937">
    <property type="term" value="P:coenzyme A biosynthetic process"/>
    <property type="evidence" value="ECO:0007669"/>
    <property type="project" value="UniProtKB-UniRule"/>
</dbReference>
<keyword evidence="5 7" id="KW-0418">Kinase</keyword>
<sequence>MGKSAVTGMIRKLGVPLFDADAEVHRLQAPGGKALAHIEARFPGTTGPQGLDRAKLAAIILAHPHERKALEAIMHPLVFAARQKFLQRHIAHPLVILDIPLLFETHGEKRVDGVIVVTAPAWKQRKRVLARPGMTEAKFRRILALQMPDAQKRLRADHIVHTGTTYHRTRAQVRALIACLLGKAGR</sequence>
<dbReference type="EMBL" id="SBKP01000002">
    <property type="protein sequence ID" value="RXR30509.1"/>
    <property type="molecule type" value="Genomic_DNA"/>
</dbReference>
<comment type="pathway">
    <text evidence="5">Cofactor biosynthesis; coenzyme A biosynthesis; CoA from (R)-pantothenate: step 5/5.</text>
</comment>
<accession>A0A4Q1KMS8</accession>
<keyword evidence="3 5" id="KW-0067">ATP-binding</keyword>
<dbReference type="GO" id="GO:0004140">
    <property type="term" value="F:dephospho-CoA kinase activity"/>
    <property type="evidence" value="ECO:0007669"/>
    <property type="project" value="UniProtKB-UniRule"/>
</dbReference>
<dbReference type="Pfam" id="PF01121">
    <property type="entry name" value="CoaE"/>
    <property type="match status" value="1"/>
</dbReference>
<evidence type="ECO:0000256" key="2">
    <source>
        <dbReference type="ARBA" id="ARBA00022741"/>
    </source>
</evidence>
<protein>
    <recommendedName>
        <fullName evidence="5 6">Dephospho-CoA kinase</fullName>
        <ecNumber evidence="5 6">2.7.1.24</ecNumber>
    </recommendedName>
    <alternativeName>
        <fullName evidence="5">Dephosphocoenzyme A kinase</fullName>
    </alternativeName>
</protein>
<evidence type="ECO:0000313" key="8">
    <source>
        <dbReference type="Proteomes" id="UP000290958"/>
    </source>
</evidence>
<evidence type="ECO:0000256" key="3">
    <source>
        <dbReference type="ARBA" id="ARBA00022840"/>
    </source>
</evidence>
<dbReference type="CDD" id="cd02022">
    <property type="entry name" value="DPCK"/>
    <property type="match status" value="1"/>
</dbReference>
<comment type="subcellular location">
    <subcellularLocation>
        <location evidence="5">Cytoplasm</location>
    </subcellularLocation>
</comment>
<keyword evidence="4 5" id="KW-0173">Coenzyme A biosynthesis</keyword>
<dbReference type="Proteomes" id="UP000290958">
    <property type="component" value="Unassembled WGS sequence"/>
</dbReference>
<dbReference type="InterPro" id="IPR027417">
    <property type="entry name" value="P-loop_NTPase"/>
</dbReference>
<name>A0A4Q1KMS8_9SPHN</name>
<organism evidence="7 8">
    <name type="scientific">Sphingobium fluviale</name>
    <dbReference type="NCBI Taxonomy" id="2506423"/>
    <lineage>
        <taxon>Bacteria</taxon>
        <taxon>Pseudomonadati</taxon>
        <taxon>Pseudomonadota</taxon>
        <taxon>Alphaproteobacteria</taxon>
        <taxon>Sphingomonadales</taxon>
        <taxon>Sphingomonadaceae</taxon>
        <taxon>Sphingobium</taxon>
    </lineage>
</organism>
<comment type="caution">
    <text evidence="5">Lacks conserved residue(s) required for the propagation of feature annotation.</text>
</comment>
<dbReference type="NCBIfam" id="TIGR00152">
    <property type="entry name" value="dephospho-CoA kinase"/>
    <property type="match status" value="1"/>
</dbReference>
<evidence type="ECO:0000313" key="7">
    <source>
        <dbReference type="EMBL" id="RXR30509.1"/>
    </source>
</evidence>
<keyword evidence="2 5" id="KW-0547">Nucleotide-binding</keyword>
<dbReference type="AlphaFoldDB" id="A0A4Q1KMS8"/>